<keyword evidence="2" id="KW-0472">Membrane</keyword>
<feature type="region of interest" description="Disordered" evidence="1">
    <location>
        <begin position="396"/>
        <end position="415"/>
    </location>
</feature>
<dbReference type="GeneTree" id="ENSGT00940000157180"/>
<protein>
    <submittedName>
        <fullName evidence="3">Synaptotagmin 7</fullName>
    </submittedName>
</protein>
<feature type="compositionally biased region" description="Basic and acidic residues" evidence="1">
    <location>
        <begin position="127"/>
        <end position="138"/>
    </location>
</feature>
<feature type="compositionally biased region" description="Basic and acidic residues" evidence="1">
    <location>
        <begin position="95"/>
        <end position="105"/>
    </location>
</feature>
<evidence type="ECO:0000313" key="4">
    <source>
        <dbReference type="Proteomes" id="UP000007648"/>
    </source>
</evidence>
<feature type="region of interest" description="Disordered" evidence="1">
    <location>
        <begin position="1"/>
        <end position="354"/>
    </location>
</feature>
<reference evidence="3" key="3">
    <citation type="submission" date="2025-09" db="UniProtKB">
        <authorList>
            <consortium name="Ensembl"/>
        </authorList>
    </citation>
    <scope>IDENTIFICATION</scope>
</reference>
<feature type="compositionally biased region" description="Low complexity" evidence="1">
    <location>
        <begin position="271"/>
        <end position="307"/>
    </location>
</feature>
<name>A0A7N4PQT5_SARHA</name>
<feature type="compositionally biased region" description="Basic and acidic residues" evidence="1">
    <location>
        <begin position="308"/>
        <end position="317"/>
    </location>
</feature>
<proteinExistence type="predicted"/>
<feature type="compositionally biased region" description="Low complexity" evidence="1">
    <location>
        <begin position="159"/>
        <end position="177"/>
    </location>
</feature>
<reference evidence="3" key="2">
    <citation type="submission" date="2025-08" db="UniProtKB">
        <authorList>
            <consortium name="Ensembl"/>
        </authorList>
    </citation>
    <scope>IDENTIFICATION</scope>
</reference>
<feature type="transmembrane region" description="Helical" evidence="2">
    <location>
        <begin position="360"/>
        <end position="384"/>
    </location>
</feature>
<evidence type="ECO:0000313" key="3">
    <source>
        <dbReference type="Ensembl" id="ENSSHAP00000042133.1"/>
    </source>
</evidence>
<feature type="compositionally biased region" description="Basic residues" evidence="1">
    <location>
        <begin position="235"/>
        <end position="247"/>
    </location>
</feature>
<keyword evidence="2" id="KW-1133">Transmembrane helix</keyword>
<reference evidence="3 4" key="1">
    <citation type="journal article" date="2011" name="Proc. Natl. Acad. Sci. U.S.A.">
        <title>Genetic diversity and population structure of the endangered marsupial Sarcophilus harrisii (Tasmanian devil).</title>
        <authorList>
            <person name="Miller W."/>
            <person name="Hayes V.M."/>
            <person name="Ratan A."/>
            <person name="Petersen D.C."/>
            <person name="Wittekindt N.E."/>
            <person name="Miller J."/>
            <person name="Walenz B."/>
            <person name="Knight J."/>
            <person name="Qi J."/>
            <person name="Zhao F."/>
            <person name="Wang Q."/>
            <person name="Bedoya-Reina O.C."/>
            <person name="Katiyar N."/>
            <person name="Tomsho L.P."/>
            <person name="Kasson L.M."/>
            <person name="Hardie R.A."/>
            <person name="Woodbridge P."/>
            <person name="Tindall E.A."/>
            <person name="Bertelsen M.F."/>
            <person name="Dixon D."/>
            <person name="Pyecroft S."/>
            <person name="Helgen K.M."/>
            <person name="Lesk A.M."/>
            <person name="Pringle T.H."/>
            <person name="Patterson N."/>
            <person name="Zhang Y."/>
            <person name="Kreiss A."/>
            <person name="Woods G.M."/>
            <person name="Jones M.E."/>
            <person name="Schuster S.C."/>
        </authorList>
    </citation>
    <scope>NUCLEOTIDE SEQUENCE [LARGE SCALE GENOMIC DNA]</scope>
</reference>
<feature type="compositionally biased region" description="Basic and acidic residues" evidence="1">
    <location>
        <begin position="405"/>
        <end position="415"/>
    </location>
</feature>
<keyword evidence="4" id="KW-1185">Reference proteome</keyword>
<dbReference type="Ensembl" id="ENSSHAT00000049635.1">
    <property type="protein sequence ID" value="ENSSHAP00000042133.1"/>
    <property type="gene ID" value="ENSSHAG00000012521.2"/>
</dbReference>
<sequence length="415" mass="42608">GPERFKSLAKVRQGQRPRPPGLARARSGRWHGPQVGEWPPCPGPVSAPCCHRSTPGFSEHGAASRGPRGGKPGADALRAATGWKTRPGSVTVPPKESRGARERGGRPLWPGPRPVPWAPRRGPCGEGGRRPPERREGARAGVRPRGRRQGEAGARGEPRAAGAGRSAPGGRQRAAGSAGRGAAAGAGGPAAGGPGRARAAAPPPCRPRTHAHTRPLPPRSRAHTPARALTPPAPRTHRPGRQRRRLRSALGSGRPPPTDGPARPRSAQRCAGGPRPAGPGLAPSPCPAAAAAGTARTARTAEAAGRAAPHEPAERRGRGSQSGPGAVLNPGGRGGESAPRGTMYRDPEAAGGPGAPSRDVLLVSAIITISLSVTIVLCGICQWCQRKLGKRYKNSLETVGTPDSGRGRSEKKAIK</sequence>
<evidence type="ECO:0000256" key="2">
    <source>
        <dbReference type="SAM" id="Phobius"/>
    </source>
</evidence>
<dbReference type="AlphaFoldDB" id="A0A7N4PQT5"/>
<gene>
    <name evidence="3" type="primary">SYT7</name>
</gene>
<feature type="compositionally biased region" description="Gly residues" evidence="1">
    <location>
        <begin position="178"/>
        <end position="195"/>
    </location>
</feature>
<evidence type="ECO:0000256" key="1">
    <source>
        <dbReference type="SAM" id="MobiDB-lite"/>
    </source>
</evidence>
<dbReference type="Proteomes" id="UP000007648">
    <property type="component" value="Unassembled WGS sequence"/>
</dbReference>
<accession>A0A7N4PQT5</accession>
<organism evidence="3 4">
    <name type="scientific">Sarcophilus harrisii</name>
    <name type="common">Tasmanian devil</name>
    <name type="synonym">Sarcophilus laniarius</name>
    <dbReference type="NCBI Taxonomy" id="9305"/>
    <lineage>
        <taxon>Eukaryota</taxon>
        <taxon>Metazoa</taxon>
        <taxon>Chordata</taxon>
        <taxon>Craniata</taxon>
        <taxon>Vertebrata</taxon>
        <taxon>Euteleostomi</taxon>
        <taxon>Mammalia</taxon>
        <taxon>Metatheria</taxon>
        <taxon>Dasyuromorphia</taxon>
        <taxon>Dasyuridae</taxon>
        <taxon>Sarcophilus</taxon>
    </lineage>
</organism>
<keyword evidence="2" id="KW-0812">Transmembrane</keyword>
<feature type="compositionally biased region" description="Basic and acidic residues" evidence="1">
    <location>
        <begin position="148"/>
        <end position="158"/>
    </location>
</feature>